<dbReference type="InterPro" id="IPR023286">
    <property type="entry name" value="ABATE_dom_sf"/>
</dbReference>
<feature type="domain" description="Zinc finger CGNR" evidence="1">
    <location>
        <begin position="157"/>
        <end position="199"/>
    </location>
</feature>
<gene>
    <name evidence="2" type="ORF">C1I95_01875</name>
</gene>
<dbReference type="Gene3D" id="1.10.3300.10">
    <property type="entry name" value="Jann2411-like domain"/>
    <property type="match status" value="1"/>
</dbReference>
<dbReference type="SUPFAM" id="SSF160904">
    <property type="entry name" value="Jann2411-like"/>
    <property type="match status" value="1"/>
</dbReference>
<proteinExistence type="predicted"/>
<dbReference type="InterPro" id="IPR021005">
    <property type="entry name" value="Znf_CGNR"/>
</dbReference>
<protein>
    <submittedName>
        <fullName evidence="2">Zf-CGNR multi-domain protein</fullName>
    </submittedName>
</protein>
<dbReference type="EMBL" id="POTY01000005">
    <property type="protein sequence ID" value="PZG23948.1"/>
    <property type="molecule type" value="Genomic_DNA"/>
</dbReference>
<evidence type="ECO:0000313" key="3">
    <source>
        <dbReference type="Proteomes" id="UP000248924"/>
    </source>
</evidence>
<sequence>MAARASGLTLVSHDGSRFFFDPGALCLEFLTTGGPGELARWDVLHQPGDLAAWLAQSQLRLDPAQVTVSADELAAARRLRDALWRFARARVAGQSTPAADLATVNDLAGPAPLVPRLTAGTGADTVHSWALPATGTSALATIARDAVDLFSGPYADRIRECAGYCYLIFVDTSRPGRRRWCAMERCGNRQKVRAIRARQKPTGAD</sequence>
<dbReference type="RefSeq" id="WP_111211988.1">
    <property type="nucleotide sequence ID" value="NZ_POTY01000005.1"/>
</dbReference>
<dbReference type="PANTHER" id="PTHR35525">
    <property type="entry name" value="BLL6575 PROTEIN"/>
    <property type="match status" value="1"/>
</dbReference>
<organism evidence="2 3">
    <name type="scientific">Micromonospora craterilacus</name>
    <dbReference type="NCBI Taxonomy" id="1655439"/>
    <lineage>
        <taxon>Bacteria</taxon>
        <taxon>Bacillati</taxon>
        <taxon>Actinomycetota</taxon>
        <taxon>Actinomycetes</taxon>
        <taxon>Micromonosporales</taxon>
        <taxon>Micromonosporaceae</taxon>
        <taxon>Micromonospora</taxon>
    </lineage>
</organism>
<evidence type="ECO:0000313" key="2">
    <source>
        <dbReference type="EMBL" id="PZG23948.1"/>
    </source>
</evidence>
<accession>A0A2W2FGY5</accession>
<dbReference type="OrthoDB" id="123307at2"/>
<evidence type="ECO:0000259" key="1">
    <source>
        <dbReference type="Pfam" id="PF11706"/>
    </source>
</evidence>
<dbReference type="PANTHER" id="PTHR35525:SF3">
    <property type="entry name" value="BLL6575 PROTEIN"/>
    <property type="match status" value="1"/>
</dbReference>
<dbReference type="Pfam" id="PF11706">
    <property type="entry name" value="zf-CGNR"/>
    <property type="match status" value="1"/>
</dbReference>
<comment type="caution">
    <text evidence="2">The sequence shown here is derived from an EMBL/GenBank/DDBJ whole genome shotgun (WGS) entry which is preliminary data.</text>
</comment>
<dbReference type="InterPro" id="IPR010852">
    <property type="entry name" value="ABATE"/>
</dbReference>
<dbReference type="AlphaFoldDB" id="A0A2W2FGY5"/>
<reference evidence="2 3" key="1">
    <citation type="submission" date="2018-01" db="EMBL/GenBank/DDBJ databases">
        <title>Draft genome sequence of Jishengella sp. NA12.</title>
        <authorList>
            <person name="Sahin N."/>
            <person name="Ay H."/>
            <person name="Saygin H."/>
        </authorList>
    </citation>
    <scope>NUCLEOTIDE SEQUENCE [LARGE SCALE GENOMIC DNA]</scope>
    <source>
        <strain evidence="2 3">NA12</strain>
    </source>
</reference>
<keyword evidence="3" id="KW-1185">Reference proteome</keyword>
<dbReference type="Proteomes" id="UP000248924">
    <property type="component" value="Unassembled WGS sequence"/>
</dbReference>
<name>A0A2W2FGY5_9ACTN</name>
<dbReference type="Pfam" id="PF07336">
    <property type="entry name" value="ABATE"/>
    <property type="match status" value="1"/>
</dbReference>